<dbReference type="Gene3D" id="1.10.1740.10">
    <property type="match status" value="1"/>
</dbReference>
<dbReference type="InterPro" id="IPR013249">
    <property type="entry name" value="RNA_pol_sigma70_r4_t2"/>
</dbReference>
<evidence type="ECO:0000256" key="3">
    <source>
        <dbReference type="ARBA" id="ARBA00023082"/>
    </source>
</evidence>
<keyword evidence="5" id="KW-0804">Transcription</keyword>
<evidence type="ECO:0000256" key="1">
    <source>
        <dbReference type="ARBA" id="ARBA00010641"/>
    </source>
</evidence>
<dbReference type="EMBL" id="NMUQ01000001">
    <property type="protein sequence ID" value="OXM16335.1"/>
    <property type="molecule type" value="Genomic_DNA"/>
</dbReference>
<evidence type="ECO:0000313" key="8">
    <source>
        <dbReference type="EMBL" id="OXM16335.1"/>
    </source>
</evidence>
<dbReference type="InterPro" id="IPR013324">
    <property type="entry name" value="RNA_pol_sigma_r3/r4-like"/>
</dbReference>
<dbReference type="InterPro" id="IPR013325">
    <property type="entry name" value="RNA_pol_sigma_r2"/>
</dbReference>
<dbReference type="Proteomes" id="UP000215145">
    <property type="component" value="Unassembled WGS sequence"/>
</dbReference>
<reference evidence="8 9" key="1">
    <citation type="submission" date="2017-07" db="EMBL/GenBank/DDBJ databases">
        <title>Paenibacillus herberti R33 genome sequencing and assembly.</title>
        <authorList>
            <person name="Su W."/>
        </authorList>
    </citation>
    <scope>NUCLEOTIDE SEQUENCE [LARGE SCALE GENOMIC DNA]</scope>
    <source>
        <strain evidence="8 9">R33</strain>
    </source>
</reference>
<dbReference type="Pfam" id="PF08281">
    <property type="entry name" value="Sigma70_r4_2"/>
    <property type="match status" value="1"/>
</dbReference>
<keyword evidence="2" id="KW-0805">Transcription regulation</keyword>
<dbReference type="Pfam" id="PF04542">
    <property type="entry name" value="Sigma70_r2"/>
    <property type="match status" value="1"/>
</dbReference>
<keyword evidence="4" id="KW-0238">DNA-binding</keyword>
<comment type="similarity">
    <text evidence="1">Belongs to the sigma-70 factor family. ECF subfamily.</text>
</comment>
<dbReference type="NCBIfam" id="TIGR02937">
    <property type="entry name" value="sigma70-ECF"/>
    <property type="match status" value="1"/>
</dbReference>
<dbReference type="PANTHER" id="PTHR43133">
    <property type="entry name" value="RNA POLYMERASE ECF-TYPE SIGMA FACTO"/>
    <property type="match status" value="1"/>
</dbReference>
<dbReference type="GO" id="GO:0006352">
    <property type="term" value="P:DNA-templated transcription initiation"/>
    <property type="evidence" value="ECO:0007669"/>
    <property type="project" value="InterPro"/>
</dbReference>
<dbReference type="CDD" id="cd06171">
    <property type="entry name" value="Sigma70_r4"/>
    <property type="match status" value="1"/>
</dbReference>
<dbReference type="Gene3D" id="1.10.10.10">
    <property type="entry name" value="Winged helix-like DNA-binding domain superfamily/Winged helix DNA-binding domain"/>
    <property type="match status" value="1"/>
</dbReference>
<proteinExistence type="inferred from homology"/>
<dbReference type="InterPro" id="IPR007627">
    <property type="entry name" value="RNA_pol_sigma70_r2"/>
</dbReference>
<dbReference type="AlphaFoldDB" id="A0A229P358"/>
<organism evidence="8 9">
    <name type="scientific">Paenibacillus herberti</name>
    <dbReference type="NCBI Taxonomy" id="1619309"/>
    <lineage>
        <taxon>Bacteria</taxon>
        <taxon>Bacillati</taxon>
        <taxon>Bacillota</taxon>
        <taxon>Bacilli</taxon>
        <taxon>Bacillales</taxon>
        <taxon>Paenibacillaceae</taxon>
        <taxon>Paenibacillus</taxon>
    </lineage>
</organism>
<evidence type="ECO:0000259" key="7">
    <source>
        <dbReference type="Pfam" id="PF08281"/>
    </source>
</evidence>
<gene>
    <name evidence="8" type="ORF">CGZ75_06525</name>
</gene>
<dbReference type="GO" id="GO:0003677">
    <property type="term" value="F:DNA binding"/>
    <property type="evidence" value="ECO:0007669"/>
    <property type="project" value="UniProtKB-KW"/>
</dbReference>
<dbReference type="GO" id="GO:0016987">
    <property type="term" value="F:sigma factor activity"/>
    <property type="evidence" value="ECO:0007669"/>
    <property type="project" value="UniProtKB-KW"/>
</dbReference>
<evidence type="ECO:0000259" key="6">
    <source>
        <dbReference type="Pfam" id="PF04542"/>
    </source>
</evidence>
<feature type="domain" description="RNA polymerase sigma factor 70 region 4 type 2" evidence="7">
    <location>
        <begin position="121"/>
        <end position="172"/>
    </location>
</feature>
<accession>A0A229P358</accession>
<keyword evidence="3" id="KW-0731">Sigma factor</keyword>
<evidence type="ECO:0000256" key="2">
    <source>
        <dbReference type="ARBA" id="ARBA00023015"/>
    </source>
</evidence>
<name>A0A229P358_9BACL</name>
<dbReference type="RefSeq" id="WP_089523419.1">
    <property type="nucleotide sequence ID" value="NZ_NMUQ01000001.1"/>
</dbReference>
<keyword evidence="9" id="KW-1185">Reference proteome</keyword>
<dbReference type="SUPFAM" id="SSF88659">
    <property type="entry name" value="Sigma3 and sigma4 domains of RNA polymerase sigma factors"/>
    <property type="match status" value="1"/>
</dbReference>
<evidence type="ECO:0000256" key="4">
    <source>
        <dbReference type="ARBA" id="ARBA00023125"/>
    </source>
</evidence>
<evidence type="ECO:0000313" key="9">
    <source>
        <dbReference type="Proteomes" id="UP000215145"/>
    </source>
</evidence>
<evidence type="ECO:0008006" key="10">
    <source>
        <dbReference type="Google" id="ProtNLM"/>
    </source>
</evidence>
<feature type="domain" description="RNA polymerase sigma-70 region 2" evidence="6">
    <location>
        <begin position="19"/>
        <end position="87"/>
    </location>
</feature>
<sequence length="195" mass="23299">MDDQESQENQEYHVFFQEIYQTYHQPVFAFILTRVGQREIAKDLMQEVFLRAWRQIHVGYEIGRENCRFWIFRITKNLITDYYRQRTTRHKTESRIRQEAVVQGAFARSPEETYEIKRNVQRIEDAVSRLSEELRSVLILHQVGKMNSAEIGELLDIPAGTVRYRISMARKRVLLELKQNERMEEGIAVEQFGLE</sequence>
<dbReference type="InterPro" id="IPR039425">
    <property type="entry name" value="RNA_pol_sigma-70-like"/>
</dbReference>
<evidence type="ECO:0000256" key="5">
    <source>
        <dbReference type="ARBA" id="ARBA00023163"/>
    </source>
</evidence>
<dbReference type="SUPFAM" id="SSF88946">
    <property type="entry name" value="Sigma2 domain of RNA polymerase sigma factors"/>
    <property type="match status" value="1"/>
</dbReference>
<dbReference type="InterPro" id="IPR014284">
    <property type="entry name" value="RNA_pol_sigma-70_dom"/>
</dbReference>
<dbReference type="InterPro" id="IPR036388">
    <property type="entry name" value="WH-like_DNA-bd_sf"/>
</dbReference>
<comment type="caution">
    <text evidence="8">The sequence shown here is derived from an EMBL/GenBank/DDBJ whole genome shotgun (WGS) entry which is preliminary data.</text>
</comment>
<dbReference type="OrthoDB" id="306910at2"/>
<protein>
    <recommendedName>
        <fullName evidence="10">RNA polymerase subunit sigma</fullName>
    </recommendedName>
</protein>
<dbReference type="PANTHER" id="PTHR43133:SF52">
    <property type="entry name" value="ECF RNA POLYMERASE SIGMA FACTOR SIGL"/>
    <property type="match status" value="1"/>
</dbReference>